<accession>K2RX18</accession>
<feature type="compositionally biased region" description="Basic and acidic residues" evidence="1">
    <location>
        <begin position="11"/>
        <end position="20"/>
    </location>
</feature>
<comment type="caution">
    <text evidence="2">The sequence shown here is derived from an EMBL/GenBank/DDBJ whole genome shotgun (WGS) entry which is preliminary data.</text>
</comment>
<sequence length="166" mass="18709">MSEISTMYPNIERKDLDLPKPESTPASVDWRQDLIAHAPQISSTQPLDEGVVKRQPVQRHKHKCDGARPDCLPYLATNRRDCAHNTAGNQRSTFALEQRIYKLEKQSGELKDVIISICTTVNKNIAIAIARQLAINGFHNIAEVAEAFRRGDNGTIDAFRKEEIME</sequence>
<evidence type="ECO:0000313" key="2">
    <source>
        <dbReference type="EMBL" id="EKG08970.1"/>
    </source>
</evidence>
<dbReference type="AlphaFoldDB" id="K2RX18"/>
<dbReference type="EMBL" id="AHHD01000874">
    <property type="protein sequence ID" value="EKG08970.1"/>
    <property type="molecule type" value="Genomic_DNA"/>
</dbReference>
<gene>
    <name evidence="2" type="ORF">MPH_14072</name>
</gene>
<dbReference type="OrthoDB" id="3938090at2759"/>
<organism evidence="2 3">
    <name type="scientific">Macrophomina phaseolina (strain MS6)</name>
    <name type="common">Charcoal rot fungus</name>
    <dbReference type="NCBI Taxonomy" id="1126212"/>
    <lineage>
        <taxon>Eukaryota</taxon>
        <taxon>Fungi</taxon>
        <taxon>Dikarya</taxon>
        <taxon>Ascomycota</taxon>
        <taxon>Pezizomycotina</taxon>
        <taxon>Dothideomycetes</taxon>
        <taxon>Dothideomycetes incertae sedis</taxon>
        <taxon>Botryosphaeriales</taxon>
        <taxon>Botryosphaeriaceae</taxon>
        <taxon>Macrophomina</taxon>
    </lineage>
</organism>
<dbReference type="HOGENOM" id="CLU_1603057_0_0_1"/>
<evidence type="ECO:0000256" key="1">
    <source>
        <dbReference type="SAM" id="MobiDB-lite"/>
    </source>
</evidence>
<dbReference type="Proteomes" id="UP000007129">
    <property type="component" value="Unassembled WGS sequence"/>
</dbReference>
<dbReference type="VEuPathDB" id="FungiDB:MPH_14072"/>
<protein>
    <submittedName>
        <fullName evidence="2">Uncharacterized protein</fullName>
    </submittedName>
</protein>
<proteinExistence type="predicted"/>
<feature type="region of interest" description="Disordered" evidence="1">
    <location>
        <begin position="1"/>
        <end position="26"/>
    </location>
</feature>
<name>K2RX18_MACPH</name>
<dbReference type="InParanoid" id="K2RX18"/>
<evidence type="ECO:0000313" key="3">
    <source>
        <dbReference type="Proteomes" id="UP000007129"/>
    </source>
</evidence>
<reference evidence="2 3" key="1">
    <citation type="journal article" date="2012" name="BMC Genomics">
        <title>Tools to kill: Genome of one of the most destructive plant pathogenic fungi Macrophomina phaseolina.</title>
        <authorList>
            <person name="Islam M.S."/>
            <person name="Haque M.S."/>
            <person name="Islam M.M."/>
            <person name="Emdad E.M."/>
            <person name="Halim A."/>
            <person name="Hossen Q.M.M."/>
            <person name="Hossain M.Z."/>
            <person name="Ahmed B."/>
            <person name="Rahim S."/>
            <person name="Rahman M.S."/>
            <person name="Alam M.M."/>
            <person name="Hou S."/>
            <person name="Wan X."/>
            <person name="Saito J.A."/>
            <person name="Alam M."/>
        </authorList>
    </citation>
    <scope>NUCLEOTIDE SEQUENCE [LARGE SCALE GENOMIC DNA]</scope>
    <source>
        <strain evidence="2 3">MS6</strain>
    </source>
</reference>